<proteinExistence type="inferred from homology"/>
<dbReference type="PROSITE" id="PS50600">
    <property type="entry name" value="ULP_PROTEASE"/>
    <property type="match status" value="1"/>
</dbReference>
<feature type="region of interest" description="Disordered" evidence="4">
    <location>
        <begin position="534"/>
        <end position="564"/>
    </location>
</feature>
<gene>
    <name evidence="6" type="ORF">PIB30_000014</name>
</gene>
<organism evidence="6 7">
    <name type="scientific">Stylosanthes scabra</name>
    <dbReference type="NCBI Taxonomy" id="79078"/>
    <lineage>
        <taxon>Eukaryota</taxon>
        <taxon>Viridiplantae</taxon>
        <taxon>Streptophyta</taxon>
        <taxon>Embryophyta</taxon>
        <taxon>Tracheophyta</taxon>
        <taxon>Spermatophyta</taxon>
        <taxon>Magnoliopsida</taxon>
        <taxon>eudicotyledons</taxon>
        <taxon>Gunneridae</taxon>
        <taxon>Pentapetalae</taxon>
        <taxon>rosids</taxon>
        <taxon>fabids</taxon>
        <taxon>Fabales</taxon>
        <taxon>Fabaceae</taxon>
        <taxon>Papilionoideae</taxon>
        <taxon>50 kb inversion clade</taxon>
        <taxon>dalbergioids sensu lato</taxon>
        <taxon>Dalbergieae</taxon>
        <taxon>Pterocarpus clade</taxon>
        <taxon>Stylosanthes</taxon>
    </lineage>
</organism>
<name>A0ABU6Q1T8_9FABA</name>
<evidence type="ECO:0000256" key="3">
    <source>
        <dbReference type="ARBA" id="ARBA00022801"/>
    </source>
</evidence>
<feature type="region of interest" description="Disordered" evidence="4">
    <location>
        <begin position="137"/>
        <end position="171"/>
    </location>
</feature>
<evidence type="ECO:0000256" key="2">
    <source>
        <dbReference type="ARBA" id="ARBA00022670"/>
    </source>
</evidence>
<dbReference type="EMBL" id="JASCZI010000001">
    <property type="protein sequence ID" value="MED6105886.1"/>
    <property type="molecule type" value="Genomic_DNA"/>
</dbReference>
<dbReference type="Gene3D" id="3.40.395.10">
    <property type="entry name" value="Adenoviral Proteinase, Chain A"/>
    <property type="match status" value="1"/>
</dbReference>
<dbReference type="SUPFAM" id="SSF54001">
    <property type="entry name" value="Cysteine proteinases"/>
    <property type="match status" value="1"/>
</dbReference>
<sequence>MELVDCFNMKDNTMRTTLGTIKLDAPKVGHALELNARGDTFENKIDNNQFNDEQKAAVKSFKGATSKTLKKIVIKTKPDSEENTMKFKRAFILYVQKIFFFLVDGITEMRRKNLKGVEGRVFALLIIYMHETHFGKDSEDEKAQPPWGLLCQTNQRKETTKKKKTSELKKVQTPLKIGKREALASKLGKFLQIEDDPKGKKKLGKRKHVEDDESEDESEDVFSESESEDDSSEFESEGDSSESESEGGSESKPDLEKTISEDENLGKRQRRTRIPLQPSRNEELNAAAATQPRVAVVIQPPQSSELNVDAATDVDPAPAAVDPPHQHAAAEIHEDVPVNPKECRKEVVKAMTAEEELIGIDLSKSITNEDVALVGAPIHEDVQVTPQYCGIEVVQATSIEEEIIRMEELSKSNANVDAQIHEDVLVTPQDCGIEVVEATSAEEELISKELSNNITNLVVETQVEKVVIDQQDLGTQELTLKDWFSKSDPKVDIPTDKEVEEQINRCIMMVAEMALAHSKPGPLASFKLCPEIGSQPEEQDREPEQDAQKLKGKEIQHEVPDSMTPEPVIQKRKTITTRLYNWATKTTENNDYEHLFNFKTGKEYAAMRYHFLSLGKEDELEMTGSMLARYDHNYINSNTGLSQDISTMTNMDPLHYIDENKMKSAPFLFAPVLYENHWWLYVLDVENRKFYALDSLNRKSPGGDRNKLGRFAMRVHAGATTLFPNMTKNVGSHSFLAKYIPVPRQPNAHDCGIYVLKYMDIVNPSLLGKRNFTVPVWTEAELQQFREQYTERILYHSDNYFRFKTIKASNSVTRKVKPSTALQSPYT</sequence>
<feature type="compositionally biased region" description="Acidic residues" evidence="4">
    <location>
        <begin position="211"/>
        <end position="247"/>
    </location>
</feature>
<evidence type="ECO:0000313" key="6">
    <source>
        <dbReference type="EMBL" id="MED6105886.1"/>
    </source>
</evidence>
<dbReference type="Proteomes" id="UP001341840">
    <property type="component" value="Unassembled WGS sequence"/>
</dbReference>
<dbReference type="InterPro" id="IPR003653">
    <property type="entry name" value="Peptidase_C48_C"/>
</dbReference>
<evidence type="ECO:0000259" key="5">
    <source>
        <dbReference type="PROSITE" id="PS50600"/>
    </source>
</evidence>
<protein>
    <recommendedName>
        <fullName evidence="5">Ubiquitin-like protease family profile domain-containing protein</fullName>
    </recommendedName>
</protein>
<feature type="compositionally biased region" description="Basic and acidic residues" evidence="4">
    <location>
        <begin position="249"/>
        <end position="266"/>
    </location>
</feature>
<keyword evidence="7" id="KW-1185">Reference proteome</keyword>
<accession>A0ABU6Q1T8</accession>
<comment type="caution">
    <text evidence="6">The sequence shown here is derived from an EMBL/GenBank/DDBJ whole genome shotgun (WGS) entry which is preliminary data.</text>
</comment>
<reference evidence="6 7" key="1">
    <citation type="journal article" date="2023" name="Plants (Basel)">
        <title>Bridging the Gap: Combining Genomics and Transcriptomics Approaches to Understand Stylosanthes scabra, an Orphan Legume from the Brazilian Caatinga.</title>
        <authorList>
            <person name="Ferreira-Neto J.R.C."/>
            <person name="da Silva M.D."/>
            <person name="Binneck E."/>
            <person name="de Melo N.F."/>
            <person name="da Silva R.H."/>
            <person name="de Melo A.L.T.M."/>
            <person name="Pandolfi V."/>
            <person name="Bustamante F.O."/>
            <person name="Brasileiro-Vidal A.C."/>
            <person name="Benko-Iseppon A.M."/>
        </authorList>
    </citation>
    <scope>NUCLEOTIDE SEQUENCE [LARGE SCALE GENOMIC DNA]</scope>
    <source>
        <tissue evidence="6">Leaves</tissue>
    </source>
</reference>
<dbReference type="Pfam" id="PF02902">
    <property type="entry name" value="Peptidase_C48"/>
    <property type="match status" value="1"/>
</dbReference>
<feature type="region of interest" description="Disordered" evidence="4">
    <location>
        <begin position="197"/>
        <end position="289"/>
    </location>
</feature>
<comment type="similarity">
    <text evidence="1">Belongs to the peptidase C48 family.</text>
</comment>
<evidence type="ECO:0000313" key="7">
    <source>
        <dbReference type="Proteomes" id="UP001341840"/>
    </source>
</evidence>
<keyword evidence="3" id="KW-0378">Hydrolase</keyword>
<dbReference type="InterPro" id="IPR038765">
    <property type="entry name" value="Papain-like_cys_pep_sf"/>
</dbReference>
<evidence type="ECO:0000256" key="4">
    <source>
        <dbReference type="SAM" id="MobiDB-lite"/>
    </source>
</evidence>
<feature type="domain" description="Ubiquitin-like protease family profile" evidence="5">
    <location>
        <begin position="553"/>
        <end position="762"/>
    </location>
</feature>
<keyword evidence="2" id="KW-0645">Protease</keyword>
<feature type="compositionally biased region" description="Basic and acidic residues" evidence="4">
    <location>
        <begin position="542"/>
        <end position="560"/>
    </location>
</feature>
<evidence type="ECO:0000256" key="1">
    <source>
        <dbReference type="ARBA" id="ARBA00005234"/>
    </source>
</evidence>